<evidence type="ECO:0000256" key="2">
    <source>
        <dbReference type="ARBA" id="ARBA00022448"/>
    </source>
</evidence>
<comment type="caution">
    <text evidence="10">The sequence shown here is derived from an EMBL/GenBank/DDBJ whole genome shotgun (WGS) entry which is preliminary data.</text>
</comment>
<evidence type="ECO:0000313" key="10">
    <source>
        <dbReference type="EMBL" id="KUF09891.1"/>
    </source>
</evidence>
<dbReference type="CDD" id="cd06261">
    <property type="entry name" value="TM_PBP2"/>
    <property type="match status" value="1"/>
</dbReference>
<keyword evidence="3" id="KW-1003">Cell membrane</keyword>
<feature type="transmembrane region" description="Helical" evidence="8">
    <location>
        <begin position="233"/>
        <end position="253"/>
    </location>
</feature>
<feature type="transmembrane region" description="Helical" evidence="8">
    <location>
        <begin position="105"/>
        <end position="126"/>
    </location>
</feature>
<feature type="domain" description="ABC transmembrane type-1" evidence="9">
    <location>
        <begin position="67"/>
        <end position="254"/>
    </location>
</feature>
<dbReference type="GO" id="GO:0005886">
    <property type="term" value="C:plasma membrane"/>
    <property type="evidence" value="ECO:0007669"/>
    <property type="project" value="UniProtKB-SubCell"/>
</dbReference>
<dbReference type="PROSITE" id="PS50928">
    <property type="entry name" value="ABC_TM1"/>
    <property type="match status" value="1"/>
</dbReference>
<keyword evidence="2 8" id="KW-0813">Transport</keyword>
<organism evidence="10 11">
    <name type="scientific">Pseudoponticoccus marisrubri</name>
    <dbReference type="NCBI Taxonomy" id="1685382"/>
    <lineage>
        <taxon>Bacteria</taxon>
        <taxon>Pseudomonadati</taxon>
        <taxon>Pseudomonadota</taxon>
        <taxon>Alphaproteobacteria</taxon>
        <taxon>Rhodobacterales</taxon>
        <taxon>Roseobacteraceae</taxon>
        <taxon>Pseudoponticoccus</taxon>
    </lineage>
</organism>
<dbReference type="InterPro" id="IPR035906">
    <property type="entry name" value="MetI-like_sf"/>
</dbReference>
<dbReference type="STRING" id="1685382.AVJ23_15745"/>
<keyword evidence="5 8" id="KW-0812">Transmembrane</keyword>
<comment type="similarity">
    <text evidence="8">Belongs to the binding-protein-dependent transport system permease family.</text>
</comment>
<evidence type="ECO:0000256" key="4">
    <source>
        <dbReference type="ARBA" id="ARBA00022519"/>
    </source>
</evidence>
<keyword evidence="11" id="KW-1185">Reference proteome</keyword>
<dbReference type="RefSeq" id="WP_058863166.1">
    <property type="nucleotide sequence ID" value="NZ_LPXO01000010.1"/>
</dbReference>
<feature type="transmembrane region" description="Helical" evidence="8">
    <location>
        <begin position="7"/>
        <end position="36"/>
    </location>
</feature>
<evidence type="ECO:0000256" key="7">
    <source>
        <dbReference type="ARBA" id="ARBA00023136"/>
    </source>
</evidence>
<keyword evidence="4" id="KW-0997">Cell inner membrane</keyword>
<protein>
    <submittedName>
        <fullName evidence="10">ABC transporter permease</fullName>
    </submittedName>
</protein>
<accession>A0A0W7WGY5</accession>
<evidence type="ECO:0000256" key="3">
    <source>
        <dbReference type="ARBA" id="ARBA00022475"/>
    </source>
</evidence>
<dbReference type="PANTHER" id="PTHR43357">
    <property type="entry name" value="INNER MEMBRANE ABC TRANSPORTER PERMEASE PROTEIN YDCV"/>
    <property type="match status" value="1"/>
</dbReference>
<evidence type="ECO:0000256" key="1">
    <source>
        <dbReference type="ARBA" id="ARBA00004429"/>
    </source>
</evidence>
<evidence type="ECO:0000313" key="11">
    <source>
        <dbReference type="Proteomes" id="UP000054396"/>
    </source>
</evidence>
<dbReference type="PANTHER" id="PTHR43357:SF4">
    <property type="entry name" value="INNER MEMBRANE ABC TRANSPORTER PERMEASE PROTEIN YDCV"/>
    <property type="match status" value="1"/>
</dbReference>
<dbReference type="AlphaFoldDB" id="A0A0W7WGY5"/>
<dbReference type="OrthoDB" id="9815533at2"/>
<name>A0A0W7WGY5_9RHOB</name>
<comment type="subcellular location">
    <subcellularLocation>
        <location evidence="1">Cell inner membrane</location>
        <topology evidence="1">Multi-pass membrane protein</topology>
    </subcellularLocation>
    <subcellularLocation>
        <location evidence="8">Cell membrane</location>
        <topology evidence="8">Multi-pass membrane protein</topology>
    </subcellularLocation>
</comment>
<sequence length="270" mass="29439">MERLRGGFGFAFTLCLAWLLIAFLILPLLIVVPISFTPERYLSLPEGTYSLRHYETVFTDRGWRKGIFDSTVVALGAAALAIVMGTLCAIGLWKLSSRLGETIRILALTPMIVPPIVHALGMYRVWVDYGLIDTYSGLILAHAMKGIPFVVISVSAVLSNFDPRLEQAARSLGAGPLTAMRLTILPNIWPGVLAGGVFAFAISWDEIVVALFLTRRRVDTLPRQIWDGIQDNISPAVAAVGVLLILATILAVLGKMAWDRRMAARARGPA</sequence>
<evidence type="ECO:0000256" key="8">
    <source>
        <dbReference type="RuleBase" id="RU363032"/>
    </source>
</evidence>
<dbReference type="Proteomes" id="UP000054396">
    <property type="component" value="Unassembled WGS sequence"/>
</dbReference>
<keyword evidence="7 8" id="KW-0472">Membrane</keyword>
<dbReference type="SUPFAM" id="SSF161098">
    <property type="entry name" value="MetI-like"/>
    <property type="match status" value="1"/>
</dbReference>
<keyword evidence="6 8" id="KW-1133">Transmembrane helix</keyword>
<feature type="transmembrane region" description="Helical" evidence="8">
    <location>
        <begin position="138"/>
        <end position="161"/>
    </location>
</feature>
<dbReference type="Pfam" id="PF00528">
    <property type="entry name" value="BPD_transp_1"/>
    <property type="match status" value="1"/>
</dbReference>
<evidence type="ECO:0000259" key="9">
    <source>
        <dbReference type="PROSITE" id="PS50928"/>
    </source>
</evidence>
<dbReference type="EMBL" id="LPXO01000010">
    <property type="protein sequence ID" value="KUF09891.1"/>
    <property type="molecule type" value="Genomic_DNA"/>
</dbReference>
<dbReference type="InterPro" id="IPR000515">
    <property type="entry name" value="MetI-like"/>
</dbReference>
<feature type="transmembrane region" description="Helical" evidence="8">
    <location>
        <begin position="188"/>
        <end position="213"/>
    </location>
</feature>
<dbReference type="GO" id="GO:0055085">
    <property type="term" value="P:transmembrane transport"/>
    <property type="evidence" value="ECO:0007669"/>
    <property type="project" value="InterPro"/>
</dbReference>
<dbReference type="Gene3D" id="1.10.3720.10">
    <property type="entry name" value="MetI-like"/>
    <property type="match status" value="1"/>
</dbReference>
<evidence type="ECO:0000256" key="6">
    <source>
        <dbReference type="ARBA" id="ARBA00022989"/>
    </source>
</evidence>
<gene>
    <name evidence="10" type="ORF">AVJ23_15745</name>
</gene>
<feature type="transmembrane region" description="Helical" evidence="8">
    <location>
        <begin position="72"/>
        <end position="93"/>
    </location>
</feature>
<reference evidence="10 11" key="1">
    <citation type="submission" date="2015-12" db="EMBL/GenBank/DDBJ databases">
        <authorList>
            <person name="Shamseldin A."/>
            <person name="Moawad H."/>
            <person name="Abd El-Rahim W.M."/>
            <person name="Sadowsky M.J."/>
        </authorList>
    </citation>
    <scope>NUCLEOTIDE SEQUENCE [LARGE SCALE GENOMIC DNA]</scope>
    <source>
        <strain evidence="10 11">SJ5A-1</strain>
    </source>
</reference>
<proteinExistence type="inferred from homology"/>
<evidence type="ECO:0000256" key="5">
    <source>
        <dbReference type="ARBA" id="ARBA00022692"/>
    </source>
</evidence>